<dbReference type="Gene3D" id="1.10.110.30">
    <property type="match status" value="1"/>
</dbReference>
<dbReference type="Pfam" id="PF13735">
    <property type="entry name" value="tRNA_NucTran2_2"/>
    <property type="match status" value="1"/>
</dbReference>
<dbReference type="GO" id="GO:0160016">
    <property type="term" value="F:CCACCA tRNA nucleotidyltransferase activity"/>
    <property type="evidence" value="ECO:0007669"/>
    <property type="project" value="RHEA"/>
</dbReference>
<comment type="cofactor">
    <cofactor evidence="1 11">
        <name>Mg(2+)</name>
        <dbReference type="ChEBI" id="CHEBI:18420"/>
    </cofactor>
</comment>
<sequence>MNLQQLPSEFTAALPILEKIEQAGYEAYFVGGSVRDTLLGKPIHDVDIATSAFPEEIKAIFDRTIDTGIQHGTVMILDHGQGYETTTFRTESTYTDFRRPDEVTFVRSLAEDLQRRDFTINAFALKADGEIIDLFDGLTDLKNKTLRAVGSPEERFHEDALRMMRALRFSSQLSFEIEPATLQAIQENVALLKNIAIERINVEFTKMMLGSAVWYAALEMIRVGMHNYLPGLQDTDIDIVGLADLLKGEQISNETVAWMFLVFELGLTATDTNGFLRLWKHSNDLIKQVRKGIHLLNELRLGEVSDWDLYEVGDAIEPTLETLALSELMVDDTALRTRYANLTIKNKQELAINGGILASELGLKPGPVFGKLLQQLEMQVVGGQLKNERAVLIEAAQKLIVTKK</sequence>
<evidence type="ECO:0000256" key="10">
    <source>
        <dbReference type="ARBA" id="ARBA00022884"/>
    </source>
</evidence>
<dbReference type="HAMAP" id="MF_01263">
    <property type="entry name" value="CCA_bact_type3"/>
    <property type="match status" value="1"/>
</dbReference>
<dbReference type="Gene3D" id="1.10.246.80">
    <property type="match status" value="1"/>
</dbReference>
<comment type="caution">
    <text evidence="15">The sequence shown here is derived from an EMBL/GenBank/DDBJ whole genome shotgun (WGS) entry which is preliminary data.</text>
</comment>
<dbReference type="GO" id="GO:0004810">
    <property type="term" value="F:CCA tRNA nucleotidyltransferase activity"/>
    <property type="evidence" value="ECO:0007669"/>
    <property type="project" value="UniProtKB-UniRule"/>
</dbReference>
<keyword evidence="4 11" id="KW-0548">Nucleotidyltransferase</keyword>
<evidence type="ECO:0000313" key="16">
    <source>
        <dbReference type="Proteomes" id="UP000371977"/>
    </source>
</evidence>
<evidence type="ECO:0000259" key="12">
    <source>
        <dbReference type="Pfam" id="PF01743"/>
    </source>
</evidence>
<evidence type="ECO:0000256" key="6">
    <source>
        <dbReference type="ARBA" id="ARBA00022741"/>
    </source>
</evidence>
<feature type="binding site" evidence="11">
    <location>
        <position position="32"/>
    </location>
    <ligand>
        <name>CTP</name>
        <dbReference type="ChEBI" id="CHEBI:37563"/>
    </ligand>
</feature>
<keyword evidence="3 11" id="KW-0819">tRNA processing</keyword>
<comment type="miscellaneous">
    <text evidence="11">A single active site specifically recognizes both ATP and CTP and is responsible for their addition.</text>
</comment>
<feature type="binding site" evidence="11">
    <location>
        <position position="159"/>
    </location>
    <ligand>
        <name>ATP</name>
        <dbReference type="ChEBI" id="CHEBI:30616"/>
    </ligand>
</feature>
<comment type="subunit">
    <text evidence="11">Homodimer.</text>
</comment>
<dbReference type="NCBIfam" id="NF009814">
    <property type="entry name" value="PRK13299.1"/>
    <property type="match status" value="1"/>
</dbReference>
<dbReference type="CDD" id="cd05398">
    <property type="entry name" value="NT_ClassII-CCAase"/>
    <property type="match status" value="1"/>
</dbReference>
<dbReference type="InterPro" id="IPR023068">
    <property type="entry name" value="CCA-adding_enz_firmicutes"/>
</dbReference>
<protein>
    <recommendedName>
        <fullName evidence="11">CCA-adding enzyme</fullName>
        <ecNumber evidence="11">2.7.7.72</ecNumber>
    </recommendedName>
    <alternativeName>
        <fullName evidence="11">CCA tRNA nucleotidyltransferase</fullName>
    </alternativeName>
    <alternativeName>
        <fullName evidence="11">tRNA CCA-pyrophosphorylase</fullName>
    </alternativeName>
    <alternativeName>
        <fullName evidence="11">tRNA adenylyl-/cytidylyl- transferase</fullName>
    </alternativeName>
    <alternativeName>
        <fullName evidence="11">tRNA nucleotidyltransferase</fullName>
    </alternativeName>
    <alternativeName>
        <fullName evidence="11">tRNA-NT</fullName>
    </alternativeName>
</protein>
<comment type="function">
    <text evidence="11">Catalyzes the addition and repair of the essential 3'-terminal CCA sequence in tRNAs without using a nucleic acid template. Adds these three nucleotides in the order of C, C, and A to the tRNA nucleotide-73, using CTP and ATP as substrates and producing inorganic pyrophosphate. tRNA 3'-terminal CCA addition is required both for tRNA processing and repair. Also involved in tRNA surveillance by mediating tandem CCA addition to generate a CCACCA at the 3' terminus of unstable tRNAs. While stable tRNAs receive only 3'-terminal CCA, unstable tRNAs are marked with CCACCA and rapidly degraded.</text>
</comment>
<evidence type="ECO:0000259" key="13">
    <source>
        <dbReference type="Pfam" id="PF12627"/>
    </source>
</evidence>
<feature type="binding site" evidence="11">
    <location>
        <position position="35"/>
    </location>
    <ligand>
        <name>ATP</name>
        <dbReference type="ChEBI" id="CHEBI:30616"/>
    </ligand>
</feature>
<feature type="binding site" evidence="11">
    <location>
        <position position="159"/>
    </location>
    <ligand>
        <name>CTP</name>
        <dbReference type="ChEBI" id="CHEBI:37563"/>
    </ligand>
</feature>
<name>A0A6C2C414_9LACO</name>
<dbReference type="GO" id="GO:0001680">
    <property type="term" value="P:tRNA 3'-terminal CCA addition"/>
    <property type="evidence" value="ECO:0007669"/>
    <property type="project" value="UniProtKB-UniRule"/>
</dbReference>
<feature type="binding site" evidence="11">
    <location>
        <position position="162"/>
    </location>
    <ligand>
        <name>CTP</name>
        <dbReference type="ChEBI" id="CHEBI:37563"/>
    </ligand>
</feature>
<feature type="domain" description="tRNA nucleotidyltransferase/poly(A) polymerase RNA and SrmB- binding" evidence="13">
    <location>
        <begin position="175"/>
        <end position="232"/>
    </location>
</feature>
<dbReference type="EMBL" id="SDGZ01000024">
    <property type="protein sequence ID" value="TYC48035.1"/>
    <property type="molecule type" value="Genomic_DNA"/>
</dbReference>
<dbReference type="SUPFAM" id="SSF81301">
    <property type="entry name" value="Nucleotidyltransferase"/>
    <property type="match status" value="1"/>
</dbReference>
<keyword evidence="5 11" id="KW-0479">Metal-binding</keyword>
<dbReference type="GO" id="GO:0000049">
    <property type="term" value="F:tRNA binding"/>
    <property type="evidence" value="ECO:0007669"/>
    <property type="project" value="UniProtKB-UniRule"/>
</dbReference>
<dbReference type="GO" id="GO:0000287">
    <property type="term" value="F:magnesium ion binding"/>
    <property type="evidence" value="ECO:0007669"/>
    <property type="project" value="UniProtKB-UniRule"/>
</dbReference>
<keyword evidence="16" id="KW-1185">Reference proteome</keyword>
<comment type="similarity">
    <text evidence="11">Belongs to the tRNA nucleotidyltransferase/poly(A) polymerase family. Bacterial CCA-adding enzyme type 3 subfamily.</text>
</comment>
<evidence type="ECO:0000256" key="4">
    <source>
        <dbReference type="ARBA" id="ARBA00022695"/>
    </source>
</evidence>
<dbReference type="InterPro" id="IPR032828">
    <property type="entry name" value="PolyA_RNA-bd"/>
</dbReference>
<gene>
    <name evidence="11" type="primary">cca</name>
    <name evidence="15" type="ORF">ESZ50_09680</name>
</gene>
<feature type="binding site" evidence="11">
    <location>
        <position position="45"/>
    </location>
    <ligand>
        <name>Mg(2+)</name>
        <dbReference type="ChEBI" id="CHEBI:18420"/>
    </ligand>
</feature>
<feature type="binding site" evidence="11">
    <location>
        <position position="47"/>
    </location>
    <ligand>
        <name>Mg(2+)</name>
        <dbReference type="ChEBI" id="CHEBI:18420"/>
    </ligand>
</feature>
<evidence type="ECO:0000256" key="3">
    <source>
        <dbReference type="ARBA" id="ARBA00022694"/>
    </source>
</evidence>
<evidence type="ECO:0000256" key="2">
    <source>
        <dbReference type="ARBA" id="ARBA00022679"/>
    </source>
</evidence>
<feature type="binding site" evidence="11">
    <location>
        <position position="168"/>
    </location>
    <ligand>
        <name>CTP</name>
        <dbReference type="ChEBI" id="CHEBI:37563"/>
    </ligand>
</feature>
<feature type="binding site" evidence="11">
    <location>
        <position position="165"/>
    </location>
    <ligand>
        <name>ATP</name>
        <dbReference type="ChEBI" id="CHEBI:30616"/>
    </ligand>
</feature>
<evidence type="ECO:0000256" key="5">
    <source>
        <dbReference type="ARBA" id="ARBA00022723"/>
    </source>
</evidence>
<feature type="binding site" evidence="11">
    <location>
        <position position="32"/>
    </location>
    <ligand>
        <name>ATP</name>
        <dbReference type="ChEBI" id="CHEBI:30616"/>
    </ligand>
</feature>
<dbReference type="GO" id="GO:0042245">
    <property type="term" value="P:RNA repair"/>
    <property type="evidence" value="ECO:0007669"/>
    <property type="project" value="UniProtKB-KW"/>
</dbReference>
<dbReference type="InterPro" id="IPR002646">
    <property type="entry name" value="PolA_pol_head_dom"/>
</dbReference>
<feature type="domain" description="Poly A polymerase head" evidence="12">
    <location>
        <begin position="27"/>
        <end position="147"/>
    </location>
</feature>
<evidence type="ECO:0000256" key="8">
    <source>
        <dbReference type="ARBA" id="ARBA00022840"/>
    </source>
</evidence>
<evidence type="ECO:0000256" key="7">
    <source>
        <dbReference type="ARBA" id="ARBA00022800"/>
    </source>
</evidence>
<dbReference type="SUPFAM" id="SSF81891">
    <property type="entry name" value="Poly A polymerase C-terminal region-like"/>
    <property type="match status" value="1"/>
</dbReference>
<keyword evidence="7 11" id="KW-0692">RNA repair</keyword>
<organism evidence="15 16">
    <name type="scientific">Weissella muntiaci</name>
    <dbReference type="NCBI Taxonomy" id="2508881"/>
    <lineage>
        <taxon>Bacteria</taxon>
        <taxon>Bacillati</taxon>
        <taxon>Bacillota</taxon>
        <taxon>Bacilli</taxon>
        <taxon>Lactobacillales</taxon>
        <taxon>Lactobacillaceae</taxon>
        <taxon>Weissella</taxon>
    </lineage>
</organism>
<dbReference type="GO" id="GO:0005524">
    <property type="term" value="F:ATP binding"/>
    <property type="evidence" value="ECO:0007669"/>
    <property type="project" value="UniProtKB-UniRule"/>
</dbReference>
<dbReference type="PANTHER" id="PTHR46173">
    <property type="entry name" value="CCA TRNA NUCLEOTIDYLTRANSFERASE 1, MITOCHONDRIAL"/>
    <property type="match status" value="1"/>
</dbReference>
<dbReference type="InterPro" id="IPR043519">
    <property type="entry name" value="NT_sf"/>
</dbReference>
<comment type="catalytic activity">
    <reaction evidence="11">
        <text>a tRNA precursor + 2 CTP + ATP = a tRNA with a 3' CCA end + 3 diphosphate</text>
        <dbReference type="Rhea" id="RHEA:14433"/>
        <dbReference type="Rhea" id="RHEA-COMP:10465"/>
        <dbReference type="Rhea" id="RHEA-COMP:10468"/>
        <dbReference type="ChEBI" id="CHEBI:30616"/>
        <dbReference type="ChEBI" id="CHEBI:33019"/>
        <dbReference type="ChEBI" id="CHEBI:37563"/>
        <dbReference type="ChEBI" id="CHEBI:74896"/>
        <dbReference type="ChEBI" id="CHEBI:83071"/>
        <dbReference type="EC" id="2.7.7.72"/>
    </reaction>
</comment>
<dbReference type="AlphaFoldDB" id="A0A6C2C414"/>
<keyword evidence="8 11" id="KW-0067">ATP-binding</keyword>
<feature type="binding site" evidence="11">
    <location>
        <position position="165"/>
    </location>
    <ligand>
        <name>CTP</name>
        <dbReference type="ChEBI" id="CHEBI:37563"/>
    </ligand>
</feature>
<feature type="domain" description="CCA-adding enzyme C-terminal" evidence="14">
    <location>
        <begin position="250"/>
        <end position="396"/>
    </location>
</feature>
<dbReference type="Proteomes" id="UP000371977">
    <property type="component" value="Unassembled WGS sequence"/>
</dbReference>
<evidence type="ECO:0000313" key="15">
    <source>
        <dbReference type="EMBL" id="TYC48035.1"/>
    </source>
</evidence>
<dbReference type="PANTHER" id="PTHR46173:SF1">
    <property type="entry name" value="CCA TRNA NUCLEOTIDYLTRANSFERASE 1, MITOCHONDRIAL"/>
    <property type="match status" value="1"/>
</dbReference>
<accession>A0A6C2C414</accession>
<comment type="catalytic activity">
    <reaction evidence="11">
        <text>a tRNA with a 3' CCA end + 2 CTP + ATP = a tRNA with a 3' CCACCA end + 3 diphosphate</text>
        <dbReference type="Rhea" id="RHEA:76235"/>
        <dbReference type="Rhea" id="RHEA-COMP:10468"/>
        <dbReference type="Rhea" id="RHEA-COMP:18655"/>
        <dbReference type="ChEBI" id="CHEBI:30616"/>
        <dbReference type="ChEBI" id="CHEBI:33019"/>
        <dbReference type="ChEBI" id="CHEBI:37563"/>
        <dbReference type="ChEBI" id="CHEBI:83071"/>
        <dbReference type="ChEBI" id="CHEBI:195187"/>
    </reaction>
</comment>
<keyword evidence="10 11" id="KW-0694">RNA-binding</keyword>
<evidence type="ECO:0000256" key="1">
    <source>
        <dbReference type="ARBA" id="ARBA00001946"/>
    </source>
</evidence>
<keyword evidence="6 11" id="KW-0547">Nucleotide-binding</keyword>
<feature type="binding site" evidence="11">
    <location>
        <position position="162"/>
    </location>
    <ligand>
        <name>ATP</name>
        <dbReference type="ChEBI" id="CHEBI:30616"/>
    </ligand>
</feature>
<dbReference type="Gene3D" id="3.30.460.10">
    <property type="entry name" value="Beta Polymerase, domain 2"/>
    <property type="match status" value="1"/>
</dbReference>
<reference evidence="15 16" key="1">
    <citation type="submission" date="2019-01" db="EMBL/GenBank/DDBJ databases">
        <title>Weissella sp. nov., a novel lactic acid bacterium isolated from animal feces.</title>
        <authorList>
            <person name="Wang L.-T."/>
        </authorList>
    </citation>
    <scope>NUCLEOTIDE SEQUENCE [LARGE SCALE GENOMIC DNA]</scope>
    <source>
        <strain evidence="15 16">8H-2</strain>
    </source>
</reference>
<dbReference type="Gene3D" id="1.20.58.560">
    <property type="match status" value="1"/>
</dbReference>
<keyword evidence="2 11" id="KW-0808">Transferase</keyword>
<dbReference type="EC" id="2.7.7.72" evidence="11"/>
<dbReference type="RefSeq" id="WP_148623448.1">
    <property type="nucleotide sequence ID" value="NZ_SDGZ01000024.1"/>
</dbReference>
<feature type="binding site" evidence="11">
    <location>
        <position position="116"/>
    </location>
    <ligand>
        <name>CTP</name>
        <dbReference type="ChEBI" id="CHEBI:37563"/>
    </ligand>
</feature>
<feature type="binding site" evidence="11">
    <location>
        <position position="168"/>
    </location>
    <ligand>
        <name>ATP</name>
        <dbReference type="ChEBI" id="CHEBI:30616"/>
    </ligand>
</feature>
<dbReference type="OrthoDB" id="9805698at2"/>
<dbReference type="Pfam" id="PF01743">
    <property type="entry name" value="PolyA_pol"/>
    <property type="match status" value="1"/>
</dbReference>
<feature type="binding site" evidence="11">
    <location>
        <position position="116"/>
    </location>
    <ligand>
        <name>ATP</name>
        <dbReference type="ChEBI" id="CHEBI:30616"/>
    </ligand>
</feature>
<dbReference type="InterPro" id="IPR050264">
    <property type="entry name" value="Bact_CCA-adding_enz_type3_sf"/>
</dbReference>
<dbReference type="InterPro" id="IPR032810">
    <property type="entry name" value="CCA-adding_enz_C"/>
</dbReference>
<evidence type="ECO:0000256" key="11">
    <source>
        <dbReference type="HAMAP-Rule" id="MF_01263"/>
    </source>
</evidence>
<proteinExistence type="inferred from homology"/>
<keyword evidence="9 11" id="KW-0460">Magnesium</keyword>
<evidence type="ECO:0000256" key="9">
    <source>
        <dbReference type="ARBA" id="ARBA00022842"/>
    </source>
</evidence>
<feature type="binding site" evidence="11">
    <location>
        <position position="35"/>
    </location>
    <ligand>
        <name>CTP</name>
        <dbReference type="ChEBI" id="CHEBI:37563"/>
    </ligand>
</feature>
<dbReference type="Pfam" id="PF12627">
    <property type="entry name" value="PolyA_pol_RNAbd"/>
    <property type="match status" value="1"/>
</dbReference>
<evidence type="ECO:0000259" key="14">
    <source>
        <dbReference type="Pfam" id="PF13735"/>
    </source>
</evidence>